<reference evidence="9 10" key="1">
    <citation type="submission" date="2019-03" db="EMBL/GenBank/DDBJ databases">
        <title>Metabolic potential of uncultured bacteria and archaea associated with petroleum seepage in deep-sea sediments.</title>
        <authorList>
            <person name="Dong X."/>
            <person name="Hubert C."/>
        </authorList>
    </citation>
    <scope>NUCLEOTIDE SEQUENCE [LARGE SCALE GENOMIC DNA]</scope>
    <source>
        <strain evidence="9">E44_bin7</strain>
    </source>
</reference>
<comment type="subcellular location">
    <subcellularLocation>
        <location evidence="1 7">Cell membrane</location>
        <topology evidence="1 7">Multi-pass membrane protein</topology>
    </subcellularLocation>
</comment>
<feature type="transmembrane region" description="Helical" evidence="7">
    <location>
        <begin position="105"/>
        <end position="129"/>
    </location>
</feature>
<feature type="domain" description="ABC transmembrane type-1" evidence="8">
    <location>
        <begin position="70"/>
        <end position="257"/>
    </location>
</feature>
<keyword evidence="2 7" id="KW-0813">Transport</keyword>
<evidence type="ECO:0000313" key="9">
    <source>
        <dbReference type="EMBL" id="TET09860.1"/>
    </source>
</evidence>
<dbReference type="InterPro" id="IPR000515">
    <property type="entry name" value="MetI-like"/>
</dbReference>
<evidence type="ECO:0000256" key="5">
    <source>
        <dbReference type="ARBA" id="ARBA00022989"/>
    </source>
</evidence>
<dbReference type="GO" id="GO:0055085">
    <property type="term" value="P:transmembrane transport"/>
    <property type="evidence" value="ECO:0007669"/>
    <property type="project" value="InterPro"/>
</dbReference>
<protein>
    <submittedName>
        <fullName evidence="9">Carbohydrate ABC transporter permease</fullName>
    </submittedName>
</protein>
<feature type="transmembrane region" description="Helical" evidence="7">
    <location>
        <begin position="240"/>
        <end position="256"/>
    </location>
</feature>
<feature type="transmembrane region" description="Helical" evidence="7">
    <location>
        <begin position="66"/>
        <end position="93"/>
    </location>
</feature>
<dbReference type="PROSITE" id="PS50928">
    <property type="entry name" value="ABC_TM1"/>
    <property type="match status" value="1"/>
</dbReference>
<dbReference type="CDD" id="cd06261">
    <property type="entry name" value="TM_PBP2"/>
    <property type="match status" value="1"/>
</dbReference>
<keyword evidence="6 7" id="KW-0472">Membrane</keyword>
<evidence type="ECO:0000256" key="7">
    <source>
        <dbReference type="RuleBase" id="RU363032"/>
    </source>
</evidence>
<name>A0A523RVQ0_UNCAE</name>
<evidence type="ECO:0000256" key="1">
    <source>
        <dbReference type="ARBA" id="ARBA00004651"/>
    </source>
</evidence>
<evidence type="ECO:0000256" key="6">
    <source>
        <dbReference type="ARBA" id="ARBA00023136"/>
    </source>
</evidence>
<keyword evidence="5 7" id="KW-1133">Transmembrane helix</keyword>
<feature type="transmembrane region" description="Helical" evidence="7">
    <location>
        <begin position="12"/>
        <end position="32"/>
    </location>
</feature>
<evidence type="ECO:0000256" key="3">
    <source>
        <dbReference type="ARBA" id="ARBA00022475"/>
    </source>
</evidence>
<evidence type="ECO:0000259" key="8">
    <source>
        <dbReference type="PROSITE" id="PS50928"/>
    </source>
</evidence>
<comment type="similarity">
    <text evidence="7">Belongs to the binding-protein-dependent transport system permease family.</text>
</comment>
<dbReference type="SUPFAM" id="SSF161098">
    <property type="entry name" value="MetI-like"/>
    <property type="match status" value="1"/>
</dbReference>
<sequence>MRHLRVLKRSFIHIILAFFALIIGYPFVWMVSMSFKSEREFYTNPWGLPAKLALQNYVEAWRLGQIGVYFVNSVLVTLFTVLIISLLASMAAYAFARLKFPGSTFLFYSFLASLIVPPQVTVVPLYIVFRDLHLLNTRLGLILAYSAGGLAFSIFLLRAFFLSLPKEIEDAAFVDGCSRFGSFFRIILPISKPALATVVIFQGMGAWNEFFIALLLIRDAALRPIPLGLYIFFSQRVIEWTYVFAFLTIATIPVIVL</sequence>
<feature type="non-terminal residue" evidence="9">
    <location>
        <position position="257"/>
    </location>
</feature>
<comment type="caution">
    <text evidence="9">The sequence shown here is derived from an EMBL/GenBank/DDBJ whole genome shotgun (WGS) entry which is preliminary data.</text>
</comment>
<dbReference type="AlphaFoldDB" id="A0A523RVQ0"/>
<dbReference type="PANTHER" id="PTHR43744:SF12">
    <property type="entry name" value="ABC TRANSPORTER PERMEASE PROTEIN MG189-RELATED"/>
    <property type="match status" value="1"/>
</dbReference>
<gene>
    <name evidence="9" type="ORF">E3J84_04680</name>
</gene>
<dbReference type="Proteomes" id="UP000316360">
    <property type="component" value="Unassembled WGS sequence"/>
</dbReference>
<keyword evidence="4 7" id="KW-0812">Transmembrane</keyword>
<evidence type="ECO:0000256" key="4">
    <source>
        <dbReference type="ARBA" id="ARBA00022692"/>
    </source>
</evidence>
<proteinExistence type="inferred from homology"/>
<accession>A0A523RVQ0</accession>
<dbReference type="Gene3D" id="1.10.3720.10">
    <property type="entry name" value="MetI-like"/>
    <property type="match status" value="1"/>
</dbReference>
<dbReference type="InterPro" id="IPR035906">
    <property type="entry name" value="MetI-like_sf"/>
</dbReference>
<evidence type="ECO:0000256" key="2">
    <source>
        <dbReference type="ARBA" id="ARBA00022448"/>
    </source>
</evidence>
<dbReference type="PANTHER" id="PTHR43744">
    <property type="entry name" value="ABC TRANSPORTER PERMEASE PROTEIN MG189-RELATED-RELATED"/>
    <property type="match status" value="1"/>
</dbReference>
<keyword evidence="3" id="KW-1003">Cell membrane</keyword>
<feature type="transmembrane region" description="Helical" evidence="7">
    <location>
        <begin position="141"/>
        <end position="161"/>
    </location>
</feature>
<dbReference type="EMBL" id="SOKJ01000259">
    <property type="protein sequence ID" value="TET09860.1"/>
    <property type="molecule type" value="Genomic_DNA"/>
</dbReference>
<dbReference type="GO" id="GO:0005886">
    <property type="term" value="C:plasma membrane"/>
    <property type="evidence" value="ECO:0007669"/>
    <property type="project" value="UniProtKB-SubCell"/>
</dbReference>
<evidence type="ECO:0000313" key="10">
    <source>
        <dbReference type="Proteomes" id="UP000316360"/>
    </source>
</evidence>
<dbReference type="Pfam" id="PF00528">
    <property type="entry name" value="BPD_transp_1"/>
    <property type="match status" value="1"/>
</dbReference>
<organism evidence="9 10">
    <name type="scientific">Aerophobetes bacterium</name>
    <dbReference type="NCBI Taxonomy" id="2030807"/>
    <lineage>
        <taxon>Bacteria</taxon>
        <taxon>Candidatus Aerophobota</taxon>
    </lineage>
</organism>